<dbReference type="EMBL" id="JACHOC010000007">
    <property type="protein sequence ID" value="MBB4623656.1"/>
    <property type="molecule type" value="Genomic_DNA"/>
</dbReference>
<dbReference type="RefSeq" id="WP_183671658.1">
    <property type="nucleotide sequence ID" value="NZ_BMPB01000008.1"/>
</dbReference>
<gene>
    <name evidence="1" type="ORF">GGQ57_003572</name>
</gene>
<reference evidence="1 2" key="1">
    <citation type="submission" date="2020-08" db="EMBL/GenBank/DDBJ databases">
        <title>Genomic Encyclopedia of Type Strains, Phase IV (KMG-IV): sequencing the most valuable type-strain genomes for metagenomic binning, comparative biology and taxonomic classification.</title>
        <authorList>
            <person name="Goeker M."/>
        </authorList>
    </citation>
    <scope>NUCLEOTIDE SEQUENCE [LARGE SCALE GENOMIC DNA]</scope>
    <source>
        <strain evidence="1 2">DSM 102983</strain>
    </source>
</reference>
<keyword evidence="2" id="KW-1185">Reference proteome</keyword>
<dbReference type="Proteomes" id="UP000533637">
    <property type="component" value="Unassembled WGS sequence"/>
</dbReference>
<evidence type="ECO:0000313" key="2">
    <source>
        <dbReference type="Proteomes" id="UP000533637"/>
    </source>
</evidence>
<accession>A0ABR6KQ75</accession>
<proteinExistence type="predicted"/>
<organism evidence="1 2">
    <name type="scientific">Parabacteroides faecis</name>
    <dbReference type="NCBI Taxonomy" id="1217282"/>
    <lineage>
        <taxon>Bacteria</taxon>
        <taxon>Pseudomonadati</taxon>
        <taxon>Bacteroidota</taxon>
        <taxon>Bacteroidia</taxon>
        <taxon>Bacteroidales</taxon>
        <taxon>Tannerellaceae</taxon>
        <taxon>Parabacteroides</taxon>
    </lineage>
</organism>
<evidence type="ECO:0000313" key="1">
    <source>
        <dbReference type="EMBL" id="MBB4623656.1"/>
    </source>
</evidence>
<protein>
    <submittedName>
        <fullName evidence="1">Uncharacterized protein</fullName>
    </submittedName>
</protein>
<sequence length="51" mass="5601">MQHAKAEGFAPQGKREEQDLSSSLLLDLAKRAEPIGEAVCAKSGWWYRGIA</sequence>
<comment type="caution">
    <text evidence="1">The sequence shown here is derived from an EMBL/GenBank/DDBJ whole genome shotgun (WGS) entry which is preliminary data.</text>
</comment>
<name>A0ABR6KQ75_9BACT</name>